<feature type="region of interest" description="Disordered" evidence="2">
    <location>
        <begin position="508"/>
        <end position="536"/>
    </location>
</feature>
<feature type="compositionally biased region" description="Polar residues" evidence="2">
    <location>
        <begin position="522"/>
        <end position="536"/>
    </location>
</feature>
<keyword evidence="5" id="KW-1185">Reference proteome</keyword>
<evidence type="ECO:0000256" key="3">
    <source>
        <dbReference type="SAM" id="SignalP"/>
    </source>
</evidence>
<organism evidence="6">
    <name type="scientific">Nippostrongylus brasiliensis</name>
    <name type="common">Rat hookworm</name>
    <dbReference type="NCBI Taxonomy" id="27835"/>
    <lineage>
        <taxon>Eukaryota</taxon>
        <taxon>Metazoa</taxon>
        <taxon>Ecdysozoa</taxon>
        <taxon>Nematoda</taxon>
        <taxon>Chromadorea</taxon>
        <taxon>Rhabditida</taxon>
        <taxon>Rhabditina</taxon>
        <taxon>Rhabditomorpha</taxon>
        <taxon>Strongyloidea</taxon>
        <taxon>Heligmosomidae</taxon>
        <taxon>Nippostrongylus</taxon>
    </lineage>
</organism>
<feature type="coiled-coil region" evidence="1">
    <location>
        <begin position="350"/>
        <end position="377"/>
    </location>
</feature>
<protein>
    <submittedName>
        <fullName evidence="4 6">Uncharacterized protein</fullName>
    </submittedName>
</protein>
<name>A0A158QWV2_NIPBR</name>
<keyword evidence="3" id="KW-0732">Signal</keyword>
<dbReference type="WBParaSite" id="NBR_0000583301-mRNA-1">
    <property type="protein sequence ID" value="NBR_0000583301-mRNA-1"/>
    <property type="gene ID" value="NBR_0000583301"/>
</dbReference>
<evidence type="ECO:0000313" key="6">
    <source>
        <dbReference type="WBParaSite" id="NBR_0000583301-mRNA-1"/>
    </source>
</evidence>
<gene>
    <name evidence="4" type="ORF">NBR_LOCUS5834</name>
</gene>
<accession>A0A158QWV2</accession>
<dbReference type="EMBL" id="UYSL01019760">
    <property type="protein sequence ID" value="VDL69423.1"/>
    <property type="molecule type" value="Genomic_DNA"/>
</dbReference>
<dbReference type="AlphaFoldDB" id="A0A158QWV2"/>
<evidence type="ECO:0000313" key="4">
    <source>
        <dbReference type="EMBL" id="VDL69423.1"/>
    </source>
</evidence>
<dbReference type="Proteomes" id="UP000271162">
    <property type="component" value="Unassembled WGS sequence"/>
</dbReference>
<sequence length="536" mass="58838">MRTVTGSFVVLFILFFKRQVIVDASENDARKSQTNVDWRSIIYSQSSGNALLHSLLYPSKTYPTYLAKQTDKQGKETGTILGVIVPIVPQGYQATISSSSKNSYHGQTCTLPDGGVTLFLLKTDQLVEDYTDGARTPLTNSCPSCGYGTELSYSPINPQYDLSDVKTGVILNLAVGGFQCKDNKNLCVHGTDGRRFAAASENAKIWPVPYCKGDVPYDIDKSTATYYDGNEYNYIEIDAITCAGCENEYTSCFYKSKNSGPQKPTASLATKNLEQTGYSYEMSSSHPEGDYGNNAVNPVEEQYSALGYGGNTQYIQPDGNIPYEEEEKEYNEDGSNGPTPLSDAVRSPAAFQAQVRLNQANRRLAQTRANLRRIRTQLAVTRARAQTALELARTRPAVRIGPITNNVKVNASPSQTNANRNDLASKQGNTQTSGAAPRLHSPVIEDNVILPSLVFDKSTNEMIRMGSATLHSSDEPMANELSDDIPQWQIIEEKSSNSPYRGTAGRMHFEIKSKRFNGAGAPSQQPSQQWISHNQS</sequence>
<reference evidence="4 5" key="2">
    <citation type="submission" date="2018-11" db="EMBL/GenBank/DDBJ databases">
        <authorList>
            <consortium name="Pathogen Informatics"/>
        </authorList>
    </citation>
    <scope>NUCLEOTIDE SEQUENCE [LARGE SCALE GENOMIC DNA]</scope>
</reference>
<evidence type="ECO:0000313" key="5">
    <source>
        <dbReference type="Proteomes" id="UP000271162"/>
    </source>
</evidence>
<feature type="compositionally biased region" description="Polar residues" evidence="2">
    <location>
        <begin position="406"/>
        <end position="434"/>
    </location>
</feature>
<feature type="signal peptide" evidence="3">
    <location>
        <begin position="1"/>
        <end position="24"/>
    </location>
</feature>
<keyword evidence="1" id="KW-0175">Coiled coil</keyword>
<evidence type="ECO:0000256" key="1">
    <source>
        <dbReference type="SAM" id="Coils"/>
    </source>
</evidence>
<proteinExistence type="predicted"/>
<feature type="chain" id="PRO_5043135650" evidence="3">
    <location>
        <begin position="25"/>
        <end position="536"/>
    </location>
</feature>
<reference evidence="6" key="1">
    <citation type="submission" date="2016-04" db="UniProtKB">
        <authorList>
            <consortium name="WormBaseParasite"/>
        </authorList>
    </citation>
    <scope>IDENTIFICATION</scope>
</reference>
<feature type="region of interest" description="Disordered" evidence="2">
    <location>
        <begin position="406"/>
        <end position="440"/>
    </location>
</feature>
<evidence type="ECO:0000256" key="2">
    <source>
        <dbReference type="SAM" id="MobiDB-lite"/>
    </source>
</evidence>